<dbReference type="EMBL" id="KV876570">
    <property type="protein sequence ID" value="RZR75134.1"/>
    <property type="molecule type" value="Genomic_DNA"/>
</dbReference>
<protein>
    <submittedName>
        <fullName evidence="1">Uncharacterized protein</fullName>
    </submittedName>
</protein>
<gene>
    <name evidence="1" type="ORF">BHM03_00050059</name>
</gene>
<organism evidence="1">
    <name type="scientific">Ensete ventricosum</name>
    <name type="common">Abyssinian banana</name>
    <name type="synonym">Musa ensete</name>
    <dbReference type="NCBI Taxonomy" id="4639"/>
    <lineage>
        <taxon>Eukaryota</taxon>
        <taxon>Viridiplantae</taxon>
        <taxon>Streptophyta</taxon>
        <taxon>Embryophyta</taxon>
        <taxon>Tracheophyta</taxon>
        <taxon>Spermatophyta</taxon>
        <taxon>Magnoliopsida</taxon>
        <taxon>Liliopsida</taxon>
        <taxon>Zingiberales</taxon>
        <taxon>Musaceae</taxon>
        <taxon>Ensete</taxon>
    </lineage>
</organism>
<proteinExistence type="predicted"/>
<reference evidence="1" key="1">
    <citation type="journal article" date="2018" name="Data Brief">
        <title>Genome sequence data from 17 accessions of Ensete ventricosum, a staple food crop for millions in Ethiopia.</title>
        <authorList>
            <person name="Yemataw Z."/>
            <person name="Muzemil S."/>
            <person name="Ambachew D."/>
            <person name="Tripathi L."/>
            <person name="Tesfaye K."/>
            <person name="Chala A."/>
            <person name="Farbos A."/>
            <person name="O'Neill P."/>
            <person name="Moore K."/>
            <person name="Grant M."/>
            <person name="Studholme D.J."/>
        </authorList>
    </citation>
    <scope>NUCLEOTIDE SEQUENCE [LARGE SCALE GENOMIC DNA]</scope>
    <source>
        <tissue evidence="1">Leaf</tissue>
    </source>
</reference>
<name>A0A445MLI4_ENSVE</name>
<sequence length="72" mass="7575">MAVEGSESGGNSDGGEKGGHNNVSCGCGMTLWLQVETVAGCDCNRERRATERTTVAEEHSVSMERETAADNV</sequence>
<dbReference type="AlphaFoldDB" id="A0A445MLI4"/>
<accession>A0A445MLI4</accession>
<dbReference type="Proteomes" id="UP000290560">
    <property type="component" value="Unassembled WGS sequence"/>
</dbReference>
<evidence type="ECO:0000313" key="1">
    <source>
        <dbReference type="EMBL" id="RZR75134.1"/>
    </source>
</evidence>